<evidence type="ECO:0000313" key="1">
    <source>
        <dbReference type="EnsemblMetazoa" id="ADIR014714-PA"/>
    </source>
</evidence>
<reference evidence="2" key="1">
    <citation type="submission" date="2013-03" db="EMBL/GenBank/DDBJ databases">
        <title>The Genome Sequence of Anopheles dirus WRAIR2.</title>
        <authorList>
            <consortium name="The Broad Institute Genomics Platform"/>
            <person name="Neafsey D.E."/>
            <person name="Walton C."/>
            <person name="Walker B."/>
            <person name="Young S.K."/>
            <person name="Zeng Q."/>
            <person name="Gargeya S."/>
            <person name="Fitzgerald M."/>
            <person name="Haas B."/>
            <person name="Abouelleil A."/>
            <person name="Allen A.W."/>
            <person name="Alvarado L."/>
            <person name="Arachchi H.M."/>
            <person name="Berlin A.M."/>
            <person name="Chapman S.B."/>
            <person name="Gainer-Dewar J."/>
            <person name="Goldberg J."/>
            <person name="Griggs A."/>
            <person name="Gujja S."/>
            <person name="Hansen M."/>
            <person name="Howarth C."/>
            <person name="Imamovic A."/>
            <person name="Ireland A."/>
            <person name="Larimer J."/>
            <person name="McCowan C."/>
            <person name="Murphy C."/>
            <person name="Pearson M."/>
            <person name="Poon T.W."/>
            <person name="Priest M."/>
            <person name="Roberts A."/>
            <person name="Saif S."/>
            <person name="Shea T."/>
            <person name="Sisk P."/>
            <person name="Sykes S."/>
            <person name="Wortman J."/>
            <person name="Nusbaum C."/>
            <person name="Birren B."/>
        </authorList>
    </citation>
    <scope>NUCLEOTIDE SEQUENCE [LARGE SCALE GENOMIC DNA]</scope>
    <source>
        <strain evidence="2">WRAIR2</strain>
    </source>
</reference>
<organism evidence="1 2">
    <name type="scientific">Anopheles dirus</name>
    <dbReference type="NCBI Taxonomy" id="7168"/>
    <lineage>
        <taxon>Eukaryota</taxon>
        <taxon>Metazoa</taxon>
        <taxon>Ecdysozoa</taxon>
        <taxon>Arthropoda</taxon>
        <taxon>Hexapoda</taxon>
        <taxon>Insecta</taxon>
        <taxon>Pterygota</taxon>
        <taxon>Neoptera</taxon>
        <taxon>Endopterygota</taxon>
        <taxon>Diptera</taxon>
        <taxon>Nematocera</taxon>
        <taxon>Culicoidea</taxon>
        <taxon>Culicidae</taxon>
        <taxon>Anophelinae</taxon>
        <taxon>Anopheles</taxon>
    </lineage>
</organism>
<keyword evidence="2" id="KW-1185">Reference proteome</keyword>
<dbReference type="Proteomes" id="UP000075884">
    <property type="component" value="Unassembled WGS sequence"/>
</dbReference>
<dbReference type="AlphaFoldDB" id="A0A182NY03"/>
<accession>A0A182NY03</accession>
<sequence length="80" mass="9547">MHCNTAMERTTDSATSVTAATEMLLLAQNDTYFSRIVKRLLRRRHHRQPAVRRSQRYGRRKRTIAPLQATVRDLRRWQHC</sequence>
<proteinExistence type="predicted"/>
<evidence type="ECO:0000313" key="2">
    <source>
        <dbReference type="Proteomes" id="UP000075884"/>
    </source>
</evidence>
<reference evidence="1" key="2">
    <citation type="submission" date="2020-05" db="UniProtKB">
        <authorList>
            <consortium name="EnsemblMetazoa"/>
        </authorList>
    </citation>
    <scope>IDENTIFICATION</scope>
    <source>
        <strain evidence="1">WRAIR2</strain>
    </source>
</reference>
<protein>
    <submittedName>
        <fullName evidence="1">Uncharacterized protein</fullName>
    </submittedName>
</protein>
<dbReference type="EnsemblMetazoa" id="ADIR014714-RA">
    <property type="protein sequence ID" value="ADIR014714-PA"/>
    <property type="gene ID" value="ADIR014714"/>
</dbReference>
<dbReference type="VEuPathDB" id="VectorBase:ADIR014714"/>
<name>A0A182NY03_9DIPT</name>